<dbReference type="PANTHER" id="PTHR11727">
    <property type="entry name" value="DIMETHYLADENOSINE TRANSFERASE"/>
    <property type="match status" value="1"/>
</dbReference>
<reference evidence="11" key="1">
    <citation type="submission" date="2012-06" db="EMBL/GenBank/DDBJ databases">
        <title>Complete sequence of chromosome of Desulfomonile tiedjei DSM 6799.</title>
        <authorList>
            <person name="Lucas S."/>
            <person name="Copeland A."/>
            <person name="Lapidus A."/>
            <person name="Glavina del Rio T."/>
            <person name="Dalin E."/>
            <person name="Tice H."/>
            <person name="Bruce D."/>
            <person name="Goodwin L."/>
            <person name="Pitluck S."/>
            <person name="Peters L."/>
            <person name="Ovchinnikova G."/>
            <person name="Zeytun A."/>
            <person name="Lu M."/>
            <person name="Kyrpides N."/>
            <person name="Mavromatis K."/>
            <person name="Ivanova N."/>
            <person name="Brettin T."/>
            <person name="Detter J.C."/>
            <person name="Han C."/>
            <person name="Larimer F."/>
            <person name="Land M."/>
            <person name="Hauser L."/>
            <person name="Markowitz V."/>
            <person name="Cheng J.-F."/>
            <person name="Hugenholtz P."/>
            <person name="Woyke T."/>
            <person name="Wu D."/>
            <person name="Spring S."/>
            <person name="Schroeder M."/>
            <person name="Brambilla E."/>
            <person name="Klenk H.-P."/>
            <person name="Eisen J.A."/>
        </authorList>
    </citation>
    <scope>NUCLEOTIDE SEQUENCE [LARGE SCALE GENOMIC DNA]</scope>
    <source>
        <strain evidence="11">ATCC 49306 / DSM 6799 / DCB-1</strain>
    </source>
</reference>
<dbReference type="NCBIfam" id="TIGR00755">
    <property type="entry name" value="ksgA"/>
    <property type="match status" value="1"/>
</dbReference>
<keyword evidence="2 7" id="KW-0698">rRNA processing</keyword>
<dbReference type="PROSITE" id="PS01131">
    <property type="entry name" value="RRNA_A_DIMETH"/>
    <property type="match status" value="1"/>
</dbReference>
<feature type="binding site" evidence="7 8">
    <location>
        <position position="52"/>
    </location>
    <ligand>
        <name>S-adenosyl-L-methionine</name>
        <dbReference type="ChEBI" id="CHEBI:59789"/>
    </ligand>
</feature>
<dbReference type="Gene3D" id="1.10.8.100">
    <property type="entry name" value="Ribosomal RNA adenine dimethylase-like, domain 2"/>
    <property type="match status" value="1"/>
</dbReference>
<feature type="binding site" evidence="7 8">
    <location>
        <position position="119"/>
    </location>
    <ligand>
        <name>S-adenosyl-L-methionine</name>
        <dbReference type="ChEBI" id="CHEBI:59789"/>
    </ligand>
</feature>
<evidence type="ECO:0000259" key="9">
    <source>
        <dbReference type="SMART" id="SM00650"/>
    </source>
</evidence>
<comment type="similarity">
    <text evidence="7">Belongs to the class I-like SAM-binding methyltransferase superfamily. rRNA adenine N(6)-methyltransferase family. RsmA subfamily.</text>
</comment>
<dbReference type="InterPro" id="IPR001737">
    <property type="entry name" value="KsgA/Erm"/>
</dbReference>
<dbReference type="eggNOG" id="COG0030">
    <property type="taxonomic scope" value="Bacteria"/>
</dbReference>
<protein>
    <recommendedName>
        <fullName evidence="7">Ribosomal RNA small subunit methyltransferase A</fullName>
        <ecNumber evidence="7">2.1.1.182</ecNumber>
    </recommendedName>
    <alternativeName>
        <fullName evidence="7">16S rRNA (adenine(1518)-N(6)/adenine(1519)-N(6))-dimethyltransferase</fullName>
    </alternativeName>
    <alternativeName>
        <fullName evidence="7">16S rRNA dimethyladenosine transferase</fullName>
    </alternativeName>
    <alternativeName>
        <fullName evidence="7">16S rRNA dimethylase</fullName>
    </alternativeName>
    <alternativeName>
        <fullName evidence="7">S-adenosylmethionine-6-N', N'-adenosyl(rRNA) dimethyltransferase</fullName>
    </alternativeName>
</protein>
<feature type="binding site" evidence="7 8">
    <location>
        <position position="25"/>
    </location>
    <ligand>
        <name>S-adenosyl-L-methionine</name>
        <dbReference type="ChEBI" id="CHEBI:59789"/>
    </ligand>
</feature>
<evidence type="ECO:0000256" key="5">
    <source>
        <dbReference type="ARBA" id="ARBA00022691"/>
    </source>
</evidence>
<dbReference type="PANTHER" id="PTHR11727:SF7">
    <property type="entry name" value="DIMETHYLADENOSINE TRANSFERASE-RELATED"/>
    <property type="match status" value="1"/>
</dbReference>
<dbReference type="PATRIC" id="fig|706587.4.peg.1825"/>
<organism evidence="10 11">
    <name type="scientific">Desulfomonile tiedjei (strain ATCC 49306 / DSM 6799 / DCB-1)</name>
    <dbReference type="NCBI Taxonomy" id="706587"/>
    <lineage>
        <taxon>Bacteria</taxon>
        <taxon>Pseudomonadati</taxon>
        <taxon>Thermodesulfobacteriota</taxon>
        <taxon>Desulfomonilia</taxon>
        <taxon>Desulfomonilales</taxon>
        <taxon>Desulfomonilaceae</taxon>
        <taxon>Desulfomonile</taxon>
    </lineage>
</organism>
<dbReference type="Gene3D" id="3.40.50.150">
    <property type="entry name" value="Vaccinia Virus protein VP39"/>
    <property type="match status" value="1"/>
</dbReference>
<feature type="domain" description="Ribosomal RNA adenine methylase transferase N-terminal" evidence="9">
    <location>
        <begin position="32"/>
        <end position="204"/>
    </location>
</feature>
<dbReference type="Proteomes" id="UP000006055">
    <property type="component" value="Chromosome"/>
</dbReference>
<keyword evidence="3 7" id="KW-0489">Methyltransferase</keyword>
<feature type="binding site" evidence="7 8">
    <location>
        <position position="27"/>
    </location>
    <ligand>
        <name>S-adenosyl-L-methionine</name>
        <dbReference type="ChEBI" id="CHEBI:59789"/>
    </ligand>
</feature>
<dbReference type="GO" id="GO:0005829">
    <property type="term" value="C:cytosol"/>
    <property type="evidence" value="ECO:0007669"/>
    <property type="project" value="TreeGrafter"/>
</dbReference>
<dbReference type="InterPro" id="IPR011530">
    <property type="entry name" value="rRNA_adenine_dimethylase"/>
</dbReference>
<dbReference type="Pfam" id="PF00398">
    <property type="entry name" value="RrnaAD"/>
    <property type="match status" value="1"/>
</dbReference>
<gene>
    <name evidence="7" type="primary">rsmA</name>
    <name evidence="7" type="synonym">ksgA</name>
    <name evidence="10" type="ordered locus">Desti_1594</name>
</gene>
<evidence type="ECO:0000256" key="2">
    <source>
        <dbReference type="ARBA" id="ARBA00022552"/>
    </source>
</evidence>
<evidence type="ECO:0000313" key="11">
    <source>
        <dbReference type="Proteomes" id="UP000006055"/>
    </source>
</evidence>
<dbReference type="OrthoDB" id="9814755at2"/>
<dbReference type="SMART" id="SM00650">
    <property type="entry name" value="rADc"/>
    <property type="match status" value="1"/>
</dbReference>
<dbReference type="KEGG" id="dti:Desti_1594"/>
<keyword evidence="1 7" id="KW-0963">Cytoplasm</keyword>
<evidence type="ECO:0000256" key="6">
    <source>
        <dbReference type="ARBA" id="ARBA00022884"/>
    </source>
</evidence>
<dbReference type="HOGENOM" id="CLU_041220_0_0_7"/>
<evidence type="ECO:0000256" key="4">
    <source>
        <dbReference type="ARBA" id="ARBA00022679"/>
    </source>
</evidence>
<proteinExistence type="inferred from homology"/>
<keyword evidence="6 7" id="KW-0694">RNA-binding</keyword>
<dbReference type="AlphaFoldDB" id="I4C414"/>
<dbReference type="EMBL" id="CP003360">
    <property type="protein sequence ID" value="AFM24305.1"/>
    <property type="molecule type" value="Genomic_DNA"/>
</dbReference>
<dbReference type="EC" id="2.1.1.182" evidence="7"/>
<evidence type="ECO:0000256" key="7">
    <source>
        <dbReference type="HAMAP-Rule" id="MF_00607"/>
    </source>
</evidence>
<feature type="binding site" evidence="7 8">
    <location>
        <position position="73"/>
    </location>
    <ligand>
        <name>S-adenosyl-L-methionine</name>
        <dbReference type="ChEBI" id="CHEBI:59789"/>
    </ligand>
</feature>
<keyword evidence="4 7" id="KW-0808">Transferase</keyword>
<name>I4C414_DESTA</name>
<comment type="function">
    <text evidence="7">Specifically dimethylates two adjacent adenosines (A1518 and A1519) in the loop of a conserved hairpin near the 3'-end of 16S rRNA in the 30S particle. May play a critical role in biogenesis of 30S subunits.</text>
</comment>
<dbReference type="SUPFAM" id="SSF53335">
    <property type="entry name" value="S-adenosyl-L-methionine-dependent methyltransferases"/>
    <property type="match status" value="1"/>
</dbReference>
<keyword evidence="5 7" id="KW-0949">S-adenosyl-L-methionine</keyword>
<sequence length="290" mass="32168">MSTPVNVKKTFREKGLTPKKWMGQNLLVDKLYLSKIVQAARVNPGESIVEIGAGLGVLTEALLARGAKVWALEVDSGFYKVLQEKFEGNPDVELIHADALKYDFRSLAQRIGVLRVVANLPYNISSRLLFRFHEHRNLFASLHILLQKEVAERLVSDPGTKDYGVLTVLLGTSASIEILFDIPGKAFYPAPDVVSSFVKVEFPEHAPVPVRDPQLLNILTKASFTGRRKTLRNTLRNPALFGISMDEVVDAASDAAIDLNRRGETLSPAEFGRFADALVKRRESRTASEK</sequence>
<comment type="catalytic activity">
    <reaction evidence="7">
        <text>adenosine(1518)/adenosine(1519) in 16S rRNA + 4 S-adenosyl-L-methionine = N(6)-dimethyladenosine(1518)/N(6)-dimethyladenosine(1519) in 16S rRNA + 4 S-adenosyl-L-homocysteine + 4 H(+)</text>
        <dbReference type="Rhea" id="RHEA:19609"/>
        <dbReference type="Rhea" id="RHEA-COMP:10232"/>
        <dbReference type="Rhea" id="RHEA-COMP:10233"/>
        <dbReference type="ChEBI" id="CHEBI:15378"/>
        <dbReference type="ChEBI" id="CHEBI:57856"/>
        <dbReference type="ChEBI" id="CHEBI:59789"/>
        <dbReference type="ChEBI" id="CHEBI:74411"/>
        <dbReference type="ChEBI" id="CHEBI:74493"/>
        <dbReference type="EC" id="2.1.1.182"/>
    </reaction>
</comment>
<evidence type="ECO:0000256" key="8">
    <source>
        <dbReference type="PROSITE-ProRule" id="PRU01026"/>
    </source>
</evidence>
<dbReference type="CDD" id="cd02440">
    <property type="entry name" value="AdoMet_MTases"/>
    <property type="match status" value="1"/>
</dbReference>
<dbReference type="InterPro" id="IPR023165">
    <property type="entry name" value="rRNA_Ade_diMease-like_C"/>
</dbReference>
<dbReference type="InterPro" id="IPR029063">
    <property type="entry name" value="SAM-dependent_MTases_sf"/>
</dbReference>
<comment type="subcellular location">
    <subcellularLocation>
        <location evidence="7">Cytoplasm</location>
    </subcellularLocation>
</comment>
<dbReference type="STRING" id="706587.Desti_1594"/>
<dbReference type="InterPro" id="IPR020598">
    <property type="entry name" value="rRNA_Ade_methylase_Trfase_N"/>
</dbReference>
<evidence type="ECO:0000313" key="10">
    <source>
        <dbReference type="EMBL" id="AFM24305.1"/>
    </source>
</evidence>
<accession>I4C414</accession>
<dbReference type="HAMAP" id="MF_00607">
    <property type="entry name" value="16SrRNA_methyltr_A"/>
    <property type="match status" value="1"/>
</dbReference>
<dbReference type="GO" id="GO:0052908">
    <property type="term" value="F:16S rRNA (adenine(1518)-N(6)/adenine(1519)-N(6))-dimethyltransferase activity"/>
    <property type="evidence" value="ECO:0007669"/>
    <property type="project" value="UniProtKB-EC"/>
</dbReference>
<keyword evidence="11" id="KW-1185">Reference proteome</keyword>
<dbReference type="InterPro" id="IPR020596">
    <property type="entry name" value="rRNA_Ade_Mease_Trfase_CS"/>
</dbReference>
<feature type="binding site" evidence="7 8">
    <location>
        <position position="98"/>
    </location>
    <ligand>
        <name>S-adenosyl-L-methionine</name>
        <dbReference type="ChEBI" id="CHEBI:59789"/>
    </ligand>
</feature>
<dbReference type="RefSeq" id="WP_014809453.1">
    <property type="nucleotide sequence ID" value="NC_018025.1"/>
</dbReference>
<dbReference type="PROSITE" id="PS51689">
    <property type="entry name" value="SAM_RNA_A_N6_MT"/>
    <property type="match status" value="1"/>
</dbReference>
<evidence type="ECO:0000256" key="1">
    <source>
        <dbReference type="ARBA" id="ARBA00022490"/>
    </source>
</evidence>
<evidence type="ECO:0000256" key="3">
    <source>
        <dbReference type="ARBA" id="ARBA00022603"/>
    </source>
</evidence>
<dbReference type="GO" id="GO:0003723">
    <property type="term" value="F:RNA binding"/>
    <property type="evidence" value="ECO:0007669"/>
    <property type="project" value="UniProtKB-UniRule"/>
</dbReference>